<dbReference type="AlphaFoldDB" id="A0A0E3W2G8"/>
<gene>
    <name evidence="1" type="ORF">150</name>
</gene>
<keyword evidence="2" id="KW-1185">Reference proteome</keyword>
<reference evidence="1 2" key="1">
    <citation type="submission" date="2015-03" db="EMBL/GenBank/DDBJ databases">
        <authorList>
            <person name="Murphy D."/>
        </authorList>
    </citation>
    <scope>NUCLEOTIDE SEQUENCE [LARGE SCALE GENOMIC DNA]</scope>
    <source>
        <strain evidence="1 2">OL-4</strain>
    </source>
</reference>
<accession>A0A0E3W2G8</accession>
<dbReference type="EMBL" id="CGIH01000004">
    <property type="protein sequence ID" value="CFW99402.1"/>
    <property type="molecule type" value="Genomic_DNA"/>
</dbReference>
<evidence type="ECO:0000313" key="1">
    <source>
        <dbReference type="EMBL" id="CFW99402.1"/>
    </source>
</evidence>
<proteinExistence type="predicted"/>
<sequence>MEATYEDQYQNVLGCFWRTENEIWVGFIQDNVSSGKVELMKSANAVLILSCRDVEHDAVST</sequence>
<dbReference type="Proteomes" id="UP000045545">
    <property type="component" value="Unassembled WGS sequence"/>
</dbReference>
<protein>
    <submittedName>
        <fullName evidence="1">Uncharacterized</fullName>
    </submittedName>
</protein>
<organism evidence="1 2">
    <name type="scientific">Syntrophomonas zehnderi OL-4</name>
    <dbReference type="NCBI Taxonomy" id="690567"/>
    <lineage>
        <taxon>Bacteria</taxon>
        <taxon>Bacillati</taxon>
        <taxon>Bacillota</taxon>
        <taxon>Clostridia</taxon>
        <taxon>Eubacteriales</taxon>
        <taxon>Syntrophomonadaceae</taxon>
        <taxon>Syntrophomonas</taxon>
    </lineage>
</organism>
<name>A0A0E3W2G8_9FIRM</name>
<evidence type="ECO:0000313" key="2">
    <source>
        <dbReference type="Proteomes" id="UP000045545"/>
    </source>
</evidence>